<feature type="region of interest" description="Disordered" evidence="1">
    <location>
        <begin position="1"/>
        <end position="24"/>
    </location>
</feature>
<name>A0A5J4VYN0_9EUKA</name>
<evidence type="ECO:0000256" key="1">
    <source>
        <dbReference type="SAM" id="MobiDB-lite"/>
    </source>
</evidence>
<organism evidence="2 3">
    <name type="scientific">Streblomastix strix</name>
    <dbReference type="NCBI Taxonomy" id="222440"/>
    <lineage>
        <taxon>Eukaryota</taxon>
        <taxon>Metamonada</taxon>
        <taxon>Preaxostyla</taxon>
        <taxon>Oxymonadida</taxon>
        <taxon>Streblomastigidae</taxon>
        <taxon>Streblomastix</taxon>
    </lineage>
</organism>
<evidence type="ECO:0000313" key="3">
    <source>
        <dbReference type="Proteomes" id="UP000324800"/>
    </source>
</evidence>
<accession>A0A5J4VYN0</accession>
<dbReference type="Proteomes" id="UP000324800">
    <property type="component" value="Unassembled WGS sequence"/>
</dbReference>
<protein>
    <submittedName>
        <fullName evidence="2">Uncharacterized protein</fullName>
    </submittedName>
</protein>
<sequence>MPSIISYDKTGNEDGDEMKENQQGDYYEVDQDVYYVNERYGDEIDYTLLLVIQNYDYQPKVEEEQDYSNGNQDMIIKLVKNCGLEMENGLVMEI</sequence>
<dbReference type="EMBL" id="SNRW01004270">
    <property type="protein sequence ID" value="KAA6387695.1"/>
    <property type="molecule type" value="Genomic_DNA"/>
</dbReference>
<dbReference type="AlphaFoldDB" id="A0A5J4VYN0"/>
<evidence type="ECO:0000313" key="2">
    <source>
        <dbReference type="EMBL" id="KAA6387695.1"/>
    </source>
</evidence>
<gene>
    <name evidence="2" type="ORF">EZS28_016780</name>
</gene>
<reference evidence="2 3" key="1">
    <citation type="submission" date="2019-03" db="EMBL/GenBank/DDBJ databases">
        <title>Single cell metagenomics reveals metabolic interactions within the superorganism composed of flagellate Streblomastix strix and complex community of Bacteroidetes bacteria on its surface.</title>
        <authorList>
            <person name="Treitli S.C."/>
            <person name="Kolisko M."/>
            <person name="Husnik F."/>
            <person name="Keeling P."/>
            <person name="Hampl V."/>
        </authorList>
    </citation>
    <scope>NUCLEOTIDE SEQUENCE [LARGE SCALE GENOMIC DNA]</scope>
    <source>
        <strain evidence="2">ST1C</strain>
    </source>
</reference>
<proteinExistence type="predicted"/>
<comment type="caution">
    <text evidence="2">The sequence shown here is derived from an EMBL/GenBank/DDBJ whole genome shotgun (WGS) entry which is preliminary data.</text>
</comment>